<dbReference type="EMBL" id="AP018558">
    <property type="protein sequence ID" value="BBD78247.1"/>
    <property type="molecule type" value="Genomic_DNA"/>
</dbReference>
<proteinExistence type="predicted"/>
<sequence length="179" mass="19946">MFSVSLVAHMLREKGVLEFVAAARRIKANYPEVRFVLVGGLHPNPGSIQKEEIESWVREGVVEWAGQVADVRPWLAQTSVFVLPSYREGVPRSTQEAMAMARPVITTDAPGCRETVMDGVNGFLIPPRDVDALVAAMERFIANPNLIRSMGTESRRLAEERFDVRVVNQRLMQILGITS</sequence>
<dbReference type="Pfam" id="PF13692">
    <property type="entry name" value="Glyco_trans_1_4"/>
    <property type="match status" value="1"/>
</dbReference>
<dbReference type="PANTHER" id="PTHR12526">
    <property type="entry name" value="GLYCOSYLTRANSFERASE"/>
    <property type="match status" value="1"/>
</dbReference>
<dbReference type="KEGG" id="htl:HPTL_1993"/>
<organism evidence="1 2">
    <name type="scientific">Hydrogenophilus thermoluteolus</name>
    <name type="common">Pseudomonas hydrogenothermophila</name>
    <dbReference type="NCBI Taxonomy" id="297"/>
    <lineage>
        <taxon>Bacteria</taxon>
        <taxon>Pseudomonadati</taxon>
        <taxon>Pseudomonadota</taxon>
        <taxon>Hydrogenophilia</taxon>
        <taxon>Hydrogenophilales</taxon>
        <taxon>Hydrogenophilaceae</taxon>
        <taxon>Hydrogenophilus</taxon>
    </lineage>
</organism>
<dbReference type="SUPFAM" id="SSF53756">
    <property type="entry name" value="UDP-Glycosyltransferase/glycogen phosphorylase"/>
    <property type="match status" value="1"/>
</dbReference>
<gene>
    <name evidence="1" type="ORF">HPTL_1993</name>
</gene>
<dbReference type="CDD" id="cd03808">
    <property type="entry name" value="GT4_CapM-like"/>
    <property type="match status" value="1"/>
</dbReference>
<evidence type="ECO:0000313" key="1">
    <source>
        <dbReference type="EMBL" id="BBD78247.1"/>
    </source>
</evidence>
<accession>A0A2Z6E0D8</accession>
<protein>
    <submittedName>
        <fullName evidence="1">Glycosyltransferase</fullName>
    </submittedName>
</protein>
<dbReference type="GO" id="GO:0016757">
    <property type="term" value="F:glycosyltransferase activity"/>
    <property type="evidence" value="ECO:0007669"/>
    <property type="project" value="TreeGrafter"/>
</dbReference>
<name>A0A2Z6E0D8_HYDTE</name>
<dbReference type="PANTHER" id="PTHR12526:SF638">
    <property type="entry name" value="SPORE COAT PROTEIN SA"/>
    <property type="match status" value="1"/>
</dbReference>
<keyword evidence="1" id="KW-0808">Transferase</keyword>
<dbReference type="Proteomes" id="UP000262004">
    <property type="component" value="Chromosome"/>
</dbReference>
<dbReference type="Gene3D" id="3.40.50.2000">
    <property type="entry name" value="Glycogen Phosphorylase B"/>
    <property type="match status" value="1"/>
</dbReference>
<evidence type="ECO:0000313" key="2">
    <source>
        <dbReference type="Proteomes" id="UP000262004"/>
    </source>
</evidence>
<reference evidence="1 2" key="1">
    <citation type="submission" date="2018-04" db="EMBL/GenBank/DDBJ databases">
        <title>Complete genome sequence of Hydrogenophilus thermoluteolus TH-1.</title>
        <authorList>
            <person name="Arai H."/>
        </authorList>
    </citation>
    <scope>NUCLEOTIDE SEQUENCE [LARGE SCALE GENOMIC DNA]</scope>
    <source>
        <strain evidence="1 2">TH-1</strain>
    </source>
</reference>
<dbReference type="AlphaFoldDB" id="A0A2Z6E0D8"/>
<keyword evidence="2" id="KW-1185">Reference proteome</keyword>